<dbReference type="SUPFAM" id="SSF82771">
    <property type="entry name" value="GIY-YIG endonuclease"/>
    <property type="match status" value="1"/>
</dbReference>
<protein>
    <submittedName>
        <fullName evidence="3">GIY-YIG nuclease family protein</fullName>
    </submittedName>
</protein>
<organism evidence="3 4">
    <name type="scientific">Maribellus comscasis</name>
    <dbReference type="NCBI Taxonomy" id="2681766"/>
    <lineage>
        <taxon>Bacteria</taxon>
        <taxon>Pseudomonadati</taxon>
        <taxon>Bacteroidota</taxon>
        <taxon>Bacteroidia</taxon>
        <taxon>Marinilabiliales</taxon>
        <taxon>Prolixibacteraceae</taxon>
        <taxon>Maribellus</taxon>
    </lineage>
</organism>
<evidence type="ECO:0000313" key="3">
    <source>
        <dbReference type="EMBL" id="QGY46577.1"/>
    </source>
</evidence>
<reference evidence="3 4" key="1">
    <citation type="submission" date="2019-11" db="EMBL/GenBank/DDBJ databases">
        <authorList>
            <person name="Zheng R.K."/>
            <person name="Sun C.M."/>
        </authorList>
    </citation>
    <scope>NUCLEOTIDE SEQUENCE [LARGE SCALE GENOMIC DNA]</scope>
    <source>
        <strain evidence="3 4">WC007</strain>
    </source>
</reference>
<dbReference type="PANTHER" id="PTHR34477:SF5">
    <property type="entry name" value="BSL5627 PROTEIN"/>
    <property type="match status" value="1"/>
</dbReference>
<dbReference type="Pfam" id="PF01541">
    <property type="entry name" value="GIY-YIG"/>
    <property type="match status" value="1"/>
</dbReference>
<dbReference type="AlphaFoldDB" id="A0A6I6K261"/>
<dbReference type="CDD" id="cd10448">
    <property type="entry name" value="GIY-YIG_unchar_3"/>
    <property type="match status" value="1"/>
</dbReference>
<dbReference type="RefSeq" id="WP_158869708.1">
    <property type="nucleotide sequence ID" value="NZ_CP046401.1"/>
</dbReference>
<dbReference type="PANTHER" id="PTHR34477">
    <property type="entry name" value="UPF0213 PROTEIN YHBQ"/>
    <property type="match status" value="1"/>
</dbReference>
<dbReference type="EMBL" id="CP046401">
    <property type="protein sequence ID" value="QGY46577.1"/>
    <property type="molecule type" value="Genomic_DNA"/>
</dbReference>
<dbReference type="SMART" id="SM00465">
    <property type="entry name" value="GIYc"/>
    <property type="match status" value="1"/>
</dbReference>
<proteinExistence type="inferred from homology"/>
<name>A0A6I6K261_9BACT</name>
<gene>
    <name evidence="3" type="ORF">GM418_23825</name>
</gene>
<comment type="similarity">
    <text evidence="1">Belongs to the UPF0213 family.</text>
</comment>
<evidence type="ECO:0000256" key="1">
    <source>
        <dbReference type="ARBA" id="ARBA00007435"/>
    </source>
</evidence>
<feature type="domain" description="GIY-YIG" evidence="2">
    <location>
        <begin position="4"/>
        <end position="81"/>
    </location>
</feature>
<dbReference type="KEGG" id="mcos:GM418_23825"/>
<dbReference type="InterPro" id="IPR050190">
    <property type="entry name" value="UPF0213_domain"/>
</dbReference>
<keyword evidence="4" id="KW-1185">Reference proteome</keyword>
<accession>A0A6I6K261</accession>
<dbReference type="Gene3D" id="3.40.1440.10">
    <property type="entry name" value="GIY-YIG endonuclease"/>
    <property type="match status" value="1"/>
</dbReference>
<sequence length="98" mass="11832">MQLRTYQVYIATNQNNTVLYTGVTNNLIRRMEEHKYKLYPKSFSARYNIVKLVWYENYTDIGEAIFREKQLKAGSRKKKLLLIEELNPEWKDFCEDLC</sequence>
<dbReference type="InterPro" id="IPR000305">
    <property type="entry name" value="GIY-YIG_endonuc"/>
</dbReference>
<dbReference type="InterPro" id="IPR035901">
    <property type="entry name" value="GIY-YIG_endonuc_sf"/>
</dbReference>
<dbReference type="Proteomes" id="UP000428260">
    <property type="component" value="Chromosome"/>
</dbReference>
<evidence type="ECO:0000313" key="4">
    <source>
        <dbReference type="Proteomes" id="UP000428260"/>
    </source>
</evidence>
<evidence type="ECO:0000259" key="2">
    <source>
        <dbReference type="PROSITE" id="PS50164"/>
    </source>
</evidence>
<dbReference type="PROSITE" id="PS50164">
    <property type="entry name" value="GIY_YIG"/>
    <property type="match status" value="1"/>
</dbReference>